<evidence type="ECO:0000313" key="4">
    <source>
        <dbReference type="EMBL" id="OLQ06776.1"/>
    </source>
</evidence>
<name>A0A1Q9EH60_SYMMI</name>
<evidence type="ECO:0000256" key="1">
    <source>
        <dbReference type="SAM" id="Coils"/>
    </source>
</evidence>
<feature type="region of interest" description="Disordered" evidence="2">
    <location>
        <begin position="1523"/>
        <end position="1543"/>
    </location>
</feature>
<reference evidence="4 5" key="1">
    <citation type="submission" date="2016-02" db="EMBL/GenBank/DDBJ databases">
        <title>Genome analysis of coral dinoflagellate symbionts highlights evolutionary adaptations to a symbiotic lifestyle.</title>
        <authorList>
            <person name="Aranda M."/>
            <person name="Li Y."/>
            <person name="Liew Y.J."/>
            <person name="Baumgarten S."/>
            <person name="Simakov O."/>
            <person name="Wilson M."/>
            <person name="Piel J."/>
            <person name="Ashoor H."/>
            <person name="Bougouffa S."/>
            <person name="Bajic V.B."/>
            <person name="Ryu T."/>
            <person name="Ravasi T."/>
            <person name="Bayer T."/>
            <person name="Micklem G."/>
            <person name="Kim H."/>
            <person name="Bhak J."/>
            <person name="Lajeunesse T.C."/>
            <person name="Voolstra C.R."/>
        </authorList>
    </citation>
    <scope>NUCLEOTIDE SEQUENCE [LARGE SCALE GENOMIC DNA]</scope>
    <source>
        <strain evidence="4 5">CCMP2467</strain>
    </source>
</reference>
<feature type="region of interest" description="Disordered" evidence="2">
    <location>
        <begin position="1573"/>
        <end position="1663"/>
    </location>
</feature>
<dbReference type="Pfam" id="PF20724">
    <property type="entry name" value="DUF6831"/>
    <property type="match status" value="1"/>
</dbReference>
<feature type="region of interest" description="Disordered" evidence="2">
    <location>
        <begin position="2032"/>
        <end position="2116"/>
    </location>
</feature>
<dbReference type="Pfam" id="PF20725">
    <property type="entry name" value="DUF6832"/>
    <property type="match status" value="1"/>
</dbReference>
<dbReference type="Proteomes" id="UP000186817">
    <property type="component" value="Unassembled WGS sequence"/>
</dbReference>
<feature type="compositionally biased region" description="Basic and acidic residues" evidence="2">
    <location>
        <begin position="2530"/>
        <end position="2541"/>
    </location>
</feature>
<dbReference type="GO" id="GO:0016279">
    <property type="term" value="F:protein-lysine N-methyltransferase activity"/>
    <property type="evidence" value="ECO:0007669"/>
    <property type="project" value="TreeGrafter"/>
</dbReference>
<feature type="compositionally biased region" description="Polar residues" evidence="2">
    <location>
        <begin position="2082"/>
        <end position="2092"/>
    </location>
</feature>
<organism evidence="4 5">
    <name type="scientific">Symbiodinium microadriaticum</name>
    <name type="common">Dinoflagellate</name>
    <name type="synonym">Zooxanthella microadriatica</name>
    <dbReference type="NCBI Taxonomy" id="2951"/>
    <lineage>
        <taxon>Eukaryota</taxon>
        <taxon>Sar</taxon>
        <taxon>Alveolata</taxon>
        <taxon>Dinophyceae</taxon>
        <taxon>Suessiales</taxon>
        <taxon>Symbiodiniaceae</taxon>
        <taxon>Symbiodinium</taxon>
    </lineage>
</organism>
<proteinExistence type="predicted"/>
<evidence type="ECO:0000313" key="5">
    <source>
        <dbReference type="Proteomes" id="UP000186817"/>
    </source>
</evidence>
<gene>
    <name evidence="4" type="primary">SETD4</name>
    <name evidence="4" type="ORF">AK812_SmicGene9894</name>
</gene>
<evidence type="ECO:0000259" key="3">
    <source>
        <dbReference type="Pfam" id="PF20725"/>
    </source>
</evidence>
<dbReference type="CDD" id="cd10527">
    <property type="entry name" value="SET_LSMT"/>
    <property type="match status" value="1"/>
</dbReference>
<feature type="compositionally biased region" description="Acidic residues" evidence="2">
    <location>
        <begin position="2490"/>
        <end position="2508"/>
    </location>
</feature>
<feature type="coiled-coil region" evidence="1">
    <location>
        <begin position="1444"/>
        <end position="1507"/>
    </location>
</feature>
<dbReference type="OrthoDB" id="429842at2759"/>
<feature type="region of interest" description="Disordered" evidence="2">
    <location>
        <begin position="2490"/>
        <end position="2559"/>
    </location>
</feature>
<dbReference type="PANTHER" id="PTHR13271">
    <property type="entry name" value="UNCHARACTERIZED PUTATIVE METHYLTRANSFERASE"/>
    <property type="match status" value="1"/>
</dbReference>
<dbReference type="EMBL" id="LSRX01000152">
    <property type="protein sequence ID" value="OLQ06776.1"/>
    <property type="molecule type" value="Genomic_DNA"/>
</dbReference>
<keyword evidence="1" id="KW-0175">Coiled coil</keyword>
<sequence>MLLDNWGSMPTRRPPWLIQRLMAATTVVLLLAESSQAAMLRFSAPARPKDEASKNPAETAVVARQEADYVIGDVWRNGTWRRAVEVNTEGLGGRLAKVCSSAVACARDSRDRIAAVAGPRCARTVFLSMFKGPARWRRLLGAARRSITYTPNMVSMEALRARQPKELLQTDVFRTVPPSDLTPTDLADLASSQVLTDPSKVLEVYKRHVSSGGADSAVLIRAFAQLGFLFDPNSFFSTADRQLLTKHKTFRSLAHDLWKVQNELPDAVAPLLLYSMACLDYRCVPLLPHLLDAVERSLANFRTEALSLLLHSIASLGLGGEQVIFDDQAGYRTRDYSQLSEQIIQELGSRALLEDSEGSVHDWSRAAFGVVMSGLYDVSETSQGYPVLPLLIVRACEQLHDKSELERSGWAQFFLYQTLYCVDVEKPTCEEAVKRAMPMWIQELLHHRWLDNIVLHAQPQGADQMQRDVDMCLQRTNTQALLNCSFGRDWDEQHCWFAGFMMEPKVALECDSMLPLGPGRPRPSGWIGLKSRIARKIGLRVVTLHDCFWTHLTEDQKDEQMLRIRAQVGYTHNKELEQRRKKIRQKAHTYTGIEEKRKEWRRVTRAKVDRPDTASRHLFSQVRFSVKLLVVQTADTVGSSNSLAKPTLSQAKSPGCPALFSSAPWVVAMEPPDREIAAKVQSFKEWLKNSFSVDLEDLGVTLRCDQFGGIGVFACRRLGPGDLLGRIPLEAILHAGQVRKSSFGAKVLAVIPDIPGEELLWLYMIWGREEPELCGWYPYLQILPPSDPLSWYSDEESLQWLVGTPMLQEAQQAVADQVERHLNVVGRLQKADPAFFTSHRFSLEAWRWARSCYVSRAFDRLAFAMSGEWDSDGLCPLLDSMNHRNDAEVEARFDQNGARLQLPTGAVGYQVGDEVHHLYQRNCSNSSLLLHYGFASFKNPNDSIRELKFRLIPGTVSQRLSVLNTTMPELEASSAGDVVCIHLTQGLTLETTELPLQLLRAASLLRSGRDFEEQHASCMDKARVCNWLTSALCKMLDQMQAFSKGAGLGRFPAMVLLRRGRLGRFAFSERARQIQAARPTARVVVLPQSAASQAAAIYAITAYCILRKAAHVAEDAAEMALLAARMERRQQRETSAASGAESSGHDVQADDHLQLAPDEVRSYLDDAGFASVYLKGTEYGMPVMFLQIDLWECPDKAADAEITDQALNTALASMGNVLREKVDFALCYDLRDLRTPSMRDSSTIIKWMNDDEMSALLSQHALVTCVMVQNSFAGMAVSGCTYVIQKLCSAAKPMAVVYTEEERDSFLREAIKQVKARRAQDALWVDGGQPCFEADVSKDSPRSWRVRTSSRFFTCILQMVSEDCKLDYPSLTSSSSYLGATTPAALSYGRPLNKPHGAVVEAYSESDQRQFPAYDAAWRRAPGIQVVSTEATPSTTSGGLVHNMQQAVNQARRVESKLVRLRGELLQRDRSWEKYVMDAKQAIAKEKARHESLKAKITQEIQDLELQQTTVYEQVTAVALESRESGFRPPGPPHIRDQMPAPMDMDLGLDSCPDSDGLPADFDLASELQRIVGIVQGQKRPRGTPPSTPPRRTGGLPPMTPPPTSRTPQTSCRGDPYPTPPSSAHFGSGKSTPPPTPTGRSEAIPATTAGPELAPVNLPDTASTSPLAEQLRAKRQEARQANAPFGIPSKALRTTDPDQTAALRVMSSPKACEMLQADRLAGYEVFTSVLVLDLTGLTALGVQDAFQGFFDALTPLVPQRLPGIAMYIAYPSILNHDCESGVAVVFDLSRVGGRYFAAIVSRVISHADLTRFVSPLATYDFEEFVFTVGDDPEVKIAGMHMTVGHGHVIVALGRHQVPQRNICISELFREDAEWCHLHHLPRDLRTPAICAVNGQDRFLLHQELHVGRTIAEAVALIADSQQPCTYATSFAFSDLGVHGCHCDRVLGFHSLSEHVVGSEDVWTFCDYRALGRKPMVHYGHLRTIHVPTLLSVHGIKIPSGFRLLINGSETFTDEILVAGCTTLVFTARQQISLPPAQPSDNRSASLPESGPDPDPPSESLSRKRSFASACLAEPSDPPNPSPQAETGLSVDTRQCKQPDAPGDVAHPGPPSGEGHAARLQNALYAPDVRDGPAFPVDVDELVRRRTGEGEELQPVVADTLFFVYAPDTTPEALYLPLDLPCSVPDALNAVTECRDQDACLRYPELYVPVPQPSPHFAVLIAMPSWAVTKIVVLFDCRHINGSIYPVVVPQRLNRESLCLWARVPSHAGIEVYVRDVPWPLAPWQMSELVTGDLITISPLGFGPPRRRLLEDMLASTEHWNPQIPIPAPPGTFYLLLTDGLSTLFEMPPQQRDLFRELIAEQLSCPEQSLTVRGPREAIDNAMFRGYSLCSVLVATEAVHRLPIPPARLHAAQWIVFLDLRMILCGFTWKLLSSCHVDVRGLIREFEPIRPVGYIASVTGAPIDNLDAGPAFRVDSGTTLTVEFIPDYLEEGEESGDDPENDDPWDPEDTSGHESDTISEDSGPDAPDDVASEHHDTAEVSAREPASQPGPHPSDSLVPGGFQRMWRIGPQAHGVRRADILSLTPALLADLETCSSVRASFSAAEVLFALIGASARCWLAIAIGYQCFRHFAENLVCRPWPWLRLGVCFGILWWLSSLPGAQAVHLPPSDGRSSFGTPKVPDHLVHARSATLEGPDSTWDSQLRVHASAWSRPLPTPCRNTCVQTDSVGRHEDIRQWLGQQDLTTLLEESVARSTEWSFLAATLLDTLDEYYAAQRANAVSKPPACKRQLSLCLHLPAANETCAKSHEQPHSCGLAALIRPRVTAPFEVVRIGHTSLQFTWHDACEFFGATPDLVPWDQISAGGVCPTIAPWNALSAFMRGLAPAQQLAFPPLPETWCYTDGSFTAATRDNTSKLGWAALLLQPSTGYAACSWGAVPRELLAQQGSAYDADGVFRSPRRRHWGLCPDLLLGEMAAQLALPLTSIVCASETRASCGLHVTPDIMRAWLVDGVHRIPWLGTAVRALVGDSALPYRRP</sequence>
<comment type="caution">
    <text evidence="4">The sequence shown here is derived from an EMBL/GenBank/DDBJ whole genome shotgun (WGS) entry which is preliminary data.</text>
</comment>
<keyword evidence="5" id="KW-1185">Reference proteome</keyword>
<dbReference type="InterPro" id="IPR046341">
    <property type="entry name" value="SET_dom_sf"/>
</dbReference>
<accession>A0A1Q9EH60</accession>
<dbReference type="InterPro" id="IPR049235">
    <property type="entry name" value="DUF6832"/>
</dbReference>
<dbReference type="Gene3D" id="3.90.1410.10">
    <property type="entry name" value="set domain protein methyltransferase, domain 1"/>
    <property type="match status" value="1"/>
</dbReference>
<dbReference type="InterPro" id="IPR050600">
    <property type="entry name" value="SETD3_SETD6_MTase"/>
</dbReference>
<evidence type="ECO:0000256" key="2">
    <source>
        <dbReference type="SAM" id="MobiDB-lite"/>
    </source>
</evidence>
<feature type="compositionally biased region" description="Acidic residues" evidence="2">
    <location>
        <begin position="2516"/>
        <end position="2529"/>
    </location>
</feature>
<feature type="compositionally biased region" description="Low complexity" evidence="2">
    <location>
        <begin position="1133"/>
        <end position="1142"/>
    </location>
</feature>
<feature type="region of interest" description="Disordered" evidence="2">
    <location>
        <begin position="1131"/>
        <end position="1150"/>
    </location>
</feature>
<protein>
    <submittedName>
        <fullName evidence="4">SET domain-containing protein 4</fullName>
    </submittedName>
</protein>
<feature type="domain" description="DUF6832" evidence="3">
    <location>
        <begin position="157"/>
        <end position="319"/>
    </location>
</feature>
<feature type="compositionally biased region" description="Polar residues" evidence="2">
    <location>
        <begin position="2032"/>
        <end position="2044"/>
    </location>
</feature>
<dbReference type="SUPFAM" id="SSF82199">
    <property type="entry name" value="SET domain"/>
    <property type="match status" value="1"/>
</dbReference>